<dbReference type="GO" id="GO:0016020">
    <property type="term" value="C:membrane"/>
    <property type="evidence" value="ECO:0007669"/>
    <property type="project" value="TreeGrafter"/>
</dbReference>
<dbReference type="Pfam" id="PF00561">
    <property type="entry name" value="Abhydrolase_1"/>
    <property type="match status" value="1"/>
</dbReference>
<evidence type="ECO:0000256" key="1">
    <source>
        <dbReference type="SAM" id="Phobius"/>
    </source>
</evidence>
<keyword evidence="1" id="KW-0472">Membrane</keyword>
<evidence type="ECO:0000313" key="4">
    <source>
        <dbReference type="Proteomes" id="UP000281985"/>
    </source>
</evidence>
<keyword evidence="4" id="KW-1185">Reference proteome</keyword>
<dbReference type="InterPro" id="IPR029058">
    <property type="entry name" value="AB_hydrolase_fold"/>
</dbReference>
<sequence>MKTILKLIGIVILLLLMAGAIVFFFFPQKLIDFTNSGYATAAQLERKVIDIDGYTVHFYESEAPNEKTPLVLFHGMGDDKNSFLQTAEKLSEHYHLILPDLAGHGENERKQGMDYSIDGQATFLHNLVNELGIENFNLIGNSMGGHTAAAYAIKYPDYVKNLVLLNAAGVKLDDHVVYTGFGKNIESEEEFDAVLDRVFYEKPSLPGPIKSLMIEQINNSKDFVDHTLVPAIKTGKYFNLKDEVSNITAPTLVLWGKHDQVVEMNVAEYYSDNIAVSELNLIENAAHSPQLEVPDIVADAIHDFISKPKTAMIKYTKTAHAAKVQYYRWYTFYERDFENVQRLEHQLEILDEDIIMKSAAGEMQGRANYPERLKVYKGWKNAHHVKNIDVQKSDDGRINLEADIIYQNLKPDGGNDSYALHYSTFLKERPDEQLPIFSEINIKPTGTIENPTFEDAYPTNRMLSLMHFWLLNMEELDGNVEPFIEILEPDFELNFSSSGAPITSIEALEKWLNGTPTQLKQSNHFPENFAVQELGNNEYEVTVDFVWRGVTKENKGLKATTTHKWLVKDNPNDRFAKIKNVNATQKVALGPL</sequence>
<dbReference type="Proteomes" id="UP000281985">
    <property type="component" value="Unassembled WGS sequence"/>
</dbReference>
<comment type="caution">
    <text evidence="3">The sequence shown here is derived from an EMBL/GenBank/DDBJ whole genome shotgun (WGS) entry which is preliminary data.</text>
</comment>
<protein>
    <submittedName>
        <fullName evidence="3">Alpha/beta hydrolase</fullName>
    </submittedName>
</protein>
<dbReference type="PANTHER" id="PTHR43798">
    <property type="entry name" value="MONOACYLGLYCEROL LIPASE"/>
    <property type="match status" value="1"/>
</dbReference>
<feature type="transmembrane region" description="Helical" evidence="1">
    <location>
        <begin position="7"/>
        <end position="26"/>
    </location>
</feature>
<keyword evidence="1" id="KW-0812">Transmembrane</keyword>
<dbReference type="EMBL" id="REFV01000003">
    <property type="protein sequence ID" value="RMB62876.1"/>
    <property type="molecule type" value="Genomic_DNA"/>
</dbReference>
<dbReference type="GO" id="GO:0046464">
    <property type="term" value="P:acylglycerol catabolic process"/>
    <property type="evidence" value="ECO:0007669"/>
    <property type="project" value="TreeGrafter"/>
</dbReference>
<dbReference type="InterPro" id="IPR050266">
    <property type="entry name" value="AB_hydrolase_sf"/>
</dbReference>
<evidence type="ECO:0000313" key="3">
    <source>
        <dbReference type="EMBL" id="RMB62876.1"/>
    </source>
</evidence>
<proteinExistence type="predicted"/>
<dbReference type="SUPFAM" id="SSF53474">
    <property type="entry name" value="alpha/beta-Hydrolases"/>
    <property type="match status" value="1"/>
</dbReference>
<keyword evidence="1" id="KW-1133">Transmembrane helix</keyword>
<dbReference type="PANTHER" id="PTHR43798:SF5">
    <property type="entry name" value="MONOACYLGLYCEROL LIPASE ABHD6"/>
    <property type="match status" value="1"/>
</dbReference>
<feature type="domain" description="AB hydrolase-1" evidence="2">
    <location>
        <begin position="69"/>
        <end position="292"/>
    </location>
</feature>
<dbReference type="RefSeq" id="WP_121916509.1">
    <property type="nucleotide sequence ID" value="NZ_REFV01000003.1"/>
</dbReference>
<dbReference type="PRINTS" id="PR00111">
    <property type="entry name" value="ABHYDROLASE"/>
</dbReference>
<dbReference type="GO" id="GO:0047372">
    <property type="term" value="F:monoacylglycerol lipase activity"/>
    <property type="evidence" value="ECO:0007669"/>
    <property type="project" value="TreeGrafter"/>
</dbReference>
<dbReference type="InterPro" id="IPR000073">
    <property type="entry name" value="AB_hydrolase_1"/>
</dbReference>
<dbReference type="AlphaFoldDB" id="A0A3M0GZV9"/>
<accession>A0A3M0GZV9</accession>
<dbReference type="OrthoDB" id="9780932at2"/>
<organism evidence="3 4">
    <name type="scientific">Dokdonia sinensis</name>
    <dbReference type="NCBI Taxonomy" id="2479847"/>
    <lineage>
        <taxon>Bacteria</taxon>
        <taxon>Pseudomonadati</taxon>
        <taxon>Bacteroidota</taxon>
        <taxon>Flavobacteriia</taxon>
        <taxon>Flavobacteriales</taxon>
        <taxon>Flavobacteriaceae</taxon>
        <taxon>Dokdonia</taxon>
    </lineage>
</organism>
<name>A0A3M0GZV9_9FLAO</name>
<reference evidence="3 4" key="1">
    <citation type="submission" date="2018-10" db="EMBL/GenBank/DDBJ databases">
        <title>Dokdonia luteus sp. nov., isolated from sea water.</title>
        <authorList>
            <person name="Zhou L.Y."/>
            <person name="Du Z.J."/>
        </authorList>
    </citation>
    <scope>NUCLEOTIDE SEQUENCE [LARGE SCALE GENOMIC DNA]</scope>
    <source>
        <strain evidence="3 4">SH27</strain>
    </source>
</reference>
<evidence type="ECO:0000259" key="2">
    <source>
        <dbReference type="Pfam" id="PF00561"/>
    </source>
</evidence>
<keyword evidence="3" id="KW-0378">Hydrolase</keyword>
<dbReference type="Gene3D" id="3.40.50.1820">
    <property type="entry name" value="alpha/beta hydrolase"/>
    <property type="match status" value="1"/>
</dbReference>
<gene>
    <name evidence="3" type="ORF">EAX61_04680</name>
</gene>